<dbReference type="SUPFAM" id="SSF54909">
    <property type="entry name" value="Dimeric alpha+beta barrel"/>
    <property type="match status" value="1"/>
</dbReference>
<dbReference type="PANTHER" id="PTHR41521:SF4">
    <property type="entry name" value="BLR0684 PROTEIN"/>
    <property type="match status" value="1"/>
</dbReference>
<name>A0A2T4JFZ6_9RHOB</name>
<organism evidence="2 3">
    <name type="scientific">Phaeovulum veldkampii DSM 11550</name>
    <dbReference type="NCBI Taxonomy" id="1185920"/>
    <lineage>
        <taxon>Bacteria</taxon>
        <taxon>Pseudomonadati</taxon>
        <taxon>Pseudomonadota</taxon>
        <taxon>Alphaproteobacteria</taxon>
        <taxon>Rhodobacterales</taxon>
        <taxon>Paracoccaceae</taxon>
        <taxon>Phaeovulum</taxon>
    </lineage>
</organism>
<proteinExistence type="predicted"/>
<keyword evidence="3" id="KW-1185">Reference proteome</keyword>
<reference evidence="2 3" key="1">
    <citation type="submission" date="2018-03" db="EMBL/GenBank/DDBJ databases">
        <title>Rhodobacter veldkampii.</title>
        <authorList>
            <person name="Meyer T.E."/>
            <person name="Miller S."/>
            <person name="Lodha T."/>
            <person name="Gandham S."/>
            <person name="Chintalapati S."/>
            <person name="Chintalapati V.R."/>
        </authorList>
    </citation>
    <scope>NUCLEOTIDE SEQUENCE [LARGE SCALE GENOMIC DNA]</scope>
    <source>
        <strain evidence="2 3">DSM 11550</strain>
    </source>
</reference>
<comment type="caution">
    <text evidence="2">The sequence shown here is derived from an EMBL/GenBank/DDBJ whole genome shotgun (WGS) entry which is preliminary data.</text>
</comment>
<dbReference type="Gene3D" id="3.30.70.100">
    <property type="match status" value="1"/>
</dbReference>
<accession>A0A2T4JFZ6</accession>
<dbReference type="PANTHER" id="PTHR41521">
    <property type="match status" value="1"/>
</dbReference>
<dbReference type="OrthoDB" id="9806380at2"/>
<dbReference type="EMBL" id="PZKF01000033">
    <property type="protein sequence ID" value="PTE16763.1"/>
    <property type="molecule type" value="Genomic_DNA"/>
</dbReference>
<dbReference type="InterPro" id="IPR011008">
    <property type="entry name" value="Dimeric_a/b-barrel"/>
</dbReference>
<evidence type="ECO:0000313" key="3">
    <source>
        <dbReference type="Proteomes" id="UP000241899"/>
    </source>
</evidence>
<dbReference type="AlphaFoldDB" id="A0A2T4JFZ6"/>
<evidence type="ECO:0000313" key="2">
    <source>
        <dbReference type="EMBL" id="PTE16763.1"/>
    </source>
</evidence>
<dbReference type="InterPro" id="IPR010753">
    <property type="entry name" value="DUF1330"/>
</dbReference>
<evidence type="ECO:0000259" key="1">
    <source>
        <dbReference type="Pfam" id="PF07045"/>
    </source>
</evidence>
<protein>
    <submittedName>
        <fullName evidence="2">DUF1330 domain-containing protein</fullName>
    </submittedName>
</protein>
<sequence>MTAPTALWIAHVEVTDPAAYGRYAALATEAIAAHGGVFLARATRYVQLEGHDRARNVVARFPSLEAAVACYNSPAYQAALDHARGAAIRDLVVVEEVAP</sequence>
<dbReference type="Pfam" id="PF07045">
    <property type="entry name" value="DUF1330"/>
    <property type="match status" value="1"/>
</dbReference>
<dbReference type="Proteomes" id="UP000241899">
    <property type="component" value="Unassembled WGS sequence"/>
</dbReference>
<feature type="domain" description="DUF1330" evidence="1">
    <location>
        <begin position="5"/>
        <end position="97"/>
    </location>
</feature>
<gene>
    <name evidence="2" type="ORF">C5F46_12590</name>
</gene>
<dbReference type="RefSeq" id="WP_107325698.1">
    <property type="nucleotide sequence ID" value="NZ_NHSP01000015.1"/>
</dbReference>